<dbReference type="CDD" id="cd01647">
    <property type="entry name" value="RT_LTR"/>
    <property type="match status" value="1"/>
</dbReference>
<evidence type="ECO:0000259" key="1">
    <source>
        <dbReference type="Pfam" id="PF00078"/>
    </source>
</evidence>
<dbReference type="EMBL" id="CANTFK010000283">
    <property type="protein sequence ID" value="CAI5712027.1"/>
    <property type="molecule type" value="Genomic_DNA"/>
</dbReference>
<name>A0AAV0T1G1_9STRA</name>
<comment type="caution">
    <text evidence="2">The sequence shown here is derived from an EMBL/GenBank/DDBJ whole genome shotgun (WGS) entry which is preliminary data.</text>
</comment>
<dbReference type="FunFam" id="3.30.70.270:FF:000003">
    <property type="entry name" value="Transposon Ty3-G Gag-Pol polyprotein"/>
    <property type="match status" value="1"/>
</dbReference>
<evidence type="ECO:0000313" key="2">
    <source>
        <dbReference type="EMBL" id="CAI5712027.1"/>
    </source>
</evidence>
<accession>A0AAV0T1G1</accession>
<feature type="domain" description="Reverse transcriptase" evidence="1">
    <location>
        <begin position="247"/>
        <end position="312"/>
    </location>
</feature>
<gene>
    <name evidence="2" type="ORF">PFR002_LOCUS2487</name>
</gene>
<dbReference type="PANTHER" id="PTHR24559:SF451">
    <property type="entry name" value="REVERSE TRANSCRIPTASE"/>
    <property type="match status" value="1"/>
</dbReference>
<dbReference type="InterPro" id="IPR043128">
    <property type="entry name" value="Rev_trsase/Diguanyl_cyclase"/>
</dbReference>
<evidence type="ECO:0000313" key="3">
    <source>
        <dbReference type="Proteomes" id="UP001159659"/>
    </source>
</evidence>
<dbReference type="PANTHER" id="PTHR24559">
    <property type="entry name" value="TRANSPOSON TY3-I GAG-POL POLYPROTEIN"/>
    <property type="match status" value="1"/>
</dbReference>
<protein>
    <recommendedName>
        <fullName evidence="1">Reverse transcriptase domain-containing protein</fullName>
    </recommendedName>
</protein>
<proteinExistence type="predicted"/>
<dbReference type="Gene3D" id="3.30.70.270">
    <property type="match status" value="2"/>
</dbReference>
<dbReference type="Gene3D" id="3.10.10.10">
    <property type="entry name" value="HIV Type 1 Reverse Transcriptase, subunit A, domain 1"/>
    <property type="match status" value="1"/>
</dbReference>
<sequence>MEFPRMQFTEWDLPDTHDLIFGQPWFTKYNPQIDWRTQQIQVETHTTFEDVDGPTFQEKLKCGAYDKIYHLKVTNVDQAEIPQELIPLLDEYNDVFPEQLPNEMPPTRSVNFELQMKPDAIPSSRAPFRLSKVEQDVLQQFVEENIRKGWIEVSNSSWVSNIFGIPKKDPATGKFSKRAEWLRSGNSKIPIRWVIDYRYVNSMSVVAKIPLPLIEELFDRMVECTYFTLLDLAQGYHQMVVLPSSMPGVWSRLMRTLFDKLGQFVVVYLDDICIFSRTMEAHLIHVRAVCDVLRKEKLYALLSKCAFGRQEIAF</sequence>
<dbReference type="InterPro" id="IPR043502">
    <property type="entry name" value="DNA/RNA_pol_sf"/>
</dbReference>
<organism evidence="2 3">
    <name type="scientific">Peronospora farinosa</name>
    <dbReference type="NCBI Taxonomy" id="134698"/>
    <lineage>
        <taxon>Eukaryota</taxon>
        <taxon>Sar</taxon>
        <taxon>Stramenopiles</taxon>
        <taxon>Oomycota</taxon>
        <taxon>Peronosporomycetes</taxon>
        <taxon>Peronosporales</taxon>
        <taxon>Peronosporaceae</taxon>
        <taxon>Peronospora</taxon>
    </lineage>
</organism>
<dbReference type="InterPro" id="IPR053134">
    <property type="entry name" value="RNA-dir_DNA_polymerase"/>
</dbReference>
<dbReference type="Proteomes" id="UP001159659">
    <property type="component" value="Unassembled WGS sequence"/>
</dbReference>
<dbReference type="AlphaFoldDB" id="A0AAV0T1G1"/>
<dbReference type="InterPro" id="IPR000477">
    <property type="entry name" value="RT_dom"/>
</dbReference>
<dbReference type="SUPFAM" id="SSF56672">
    <property type="entry name" value="DNA/RNA polymerases"/>
    <property type="match status" value="1"/>
</dbReference>
<dbReference type="Pfam" id="PF00078">
    <property type="entry name" value="RVT_1"/>
    <property type="match status" value="1"/>
</dbReference>
<reference evidence="2" key="1">
    <citation type="submission" date="2022-12" db="EMBL/GenBank/DDBJ databases">
        <authorList>
            <person name="Webb A."/>
        </authorList>
    </citation>
    <scope>NUCLEOTIDE SEQUENCE</scope>
    <source>
        <strain evidence="2">Pf2</strain>
    </source>
</reference>